<dbReference type="InParanoid" id="A0A151ZSG5"/>
<evidence type="ECO:0000256" key="2">
    <source>
        <dbReference type="ARBA" id="ARBA00010050"/>
    </source>
</evidence>
<keyword evidence="4 7" id="KW-0931">ER-Golgi transport</keyword>
<dbReference type="InterPro" id="IPR011990">
    <property type="entry name" value="TPR-like_helical_dom_sf"/>
</dbReference>
<evidence type="ECO:0000256" key="5">
    <source>
        <dbReference type="ARBA" id="ARBA00022927"/>
    </source>
</evidence>
<evidence type="ECO:0000256" key="1">
    <source>
        <dbReference type="ARBA" id="ARBA00004170"/>
    </source>
</evidence>
<keyword evidence="9" id="KW-1185">Reference proteome</keyword>
<dbReference type="GO" id="GO:0035494">
    <property type="term" value="P:SNARE complex disassembly"/>
    <property type="evidence" value="ECO:0007669"/>
    <property type="project" value="TreeGrafter"/>
</dbReference>
<dbReference type="GO" id="GO:0031201">
    <property type="term" value="C:SNARE complex"/>
    <property type="evidence" value="ECO:0007669"/>
    <property type="project" value="TreeGrafter"/>
</dbReference>
<evidence type="ECO:0000256" key="7">
    <source>
        <dbReference type="RuleBase" id="RU367013"/>
    </source>
</evidence>
<comment type="function">
    <text evidence="7">Required for vesicular transport between the endoplasmic reticulum and the Golgi apparatus.</text>
</comment>
<sequence length="296" mass="32538">MGDEVKAKEFLEKAEKRTKGGNFLGMLMGGGSSRYEDAASDYTKAANLFKLAKKWDAAGAAFQKASECYLKSGSKHDSASSYVNAAGCYKKGNVSDAIICLKAAIEYYTDEGRFGIAAKHQKEMAELYESIGDLEAAMSSYQQAADFYDGENSQTSANQVLLKVAVISTQLERYDKAIEIYEQVAASSVDNNLTQWGCKEYFLRAGLCYLASDDVVSAERSLIRYRDMQASFASSRECRLLDDVIQAVRNSNVEQFTSVVADFNNITALDSMKTTLLLKIKNLITKDTPGHSDSNL</sequence>
<dbReference type="OMA" id="WSVKEYL"/>
<keyword evidence="3 7" id="KW-0813">Transport</keyword>
<dbReference type="EMBL" id="LODT01000021">
    <property type="protein sequence ID" value="KYQ96724.1"/>
    <property type="molecule type" value="Genomic_DNA"/>
</dbReference>
<dbReference type="Pfam" id="PF14938">
    <property type="entry name" value="SNAP"/>
    <property type="match status" value="1"/>
</dbReference>
<gene>
    <name evidence="8" type="ORF">DLAC_04019</name>
</gene>
<comment type="subcellular location">
    <subcellularLocation>
        <location evidence="1 7">Membrane</location>
        <topology evidence="1 7">Peripheral membrane protein</topology>
    </subcellularLocation>
</comment>
<dbReference type="InterPro" id="IPR019734">
    <property type="entry name" value="TPR_rpt"/>
</dbReference>
<dbReference type="InterPro" id="IPR000744">
    <property type="entry name" value="NSF_attach"/>
</dbReference>
<dbReference type="Gene3D" id="1.25.40.10">
    <property type="entry name" value="Tetratricopeptide repeat domain"/>
    <property type="match status" value="1"/>
</dbReference>
<dbReference type="AlphaFoldDB" id="A0A151ZSG5"/>
<dbReference type="FunCoup" id="A0A151ZSG5">
    <property type="interactions" value="956"/>
</dbReference>
<organism evidence="8 9">
    <name type="scientific">Tieghemostelium lacteum</name>
    <name type="common">Slime mold</name>
    <name type="synonym">Dictyostelium lacteum</name>
    <dbReference type="NCBI Taxonomy" id="361077"/>
    <lineage>
        <taxon>Eukaryota</taxon>
        <taxon>Amoebozoa</taxon>
        <taxon>Evosea</taxon>
        <taxon>Eumycetozoa</taxon>
        <taxon>Dictyostelia</taxon>
        <taxon>Dictyosteliales</taxon>
        <taxon>Raperosteliaceae</taxon>
        <taxon>Tieghemostelium</taxon>
    </lineage>
</organism>
<dbReference type="PANTHER" id="PTHR13768:SF8">
    <property type="entry name" value="ALPHA-SOLUBLE NSF ATTACHMENT PROTEIN"/>
    <property type="match status" value="1"/>
</dbReference>
<dbReference type="GO" id="GO:0006886">
    <property type="term" value="P:intracellular protein transport"/>
    <property type="evidence" value="ECO:0007669"/>
    <property type="project" value="UniProtKB-UniRule"/>
</dbReference>
<keyword evidence="5 7" id="KW-0653">Protein transport</keyword>
<dbReference type="GO" id="GO:0005774">
    <property type="term" value="C:vacuolar membrane"/>
    <property type="evidence" value="ECO:0007669"/>
    <property type="project" value="TreeGrafter"/>
</dbReference>
<protein>
    <submittedName>
        <fullName evidence="8">Soluble NSF attachment protein alpha isoform</fullName>
    </submittedName>
</protein>
<dbReference type="CDD" id="cd15832">
    <property type="entry name" value="SNAP"/>
    <property type="match status" value="1"/>
</dbReference>
<evidence type="ECO:0000256" key="6">
    <source>
        <dbReference type="ARBA" id="ARBA00023136"/>
    </source>
</evidence>
<reference evidence="8 9" key="1">
    <citation type="submission" date="2015-12" db="EMBL/GenBank/DDBJ databases">
        <title>Dictyostelia acquired genes for synthesis and detection of signals that induce cell-type specialization by lateral gene transfer from prokaryotes.</title>
        <authorList>
            <person name="Gloeckner G."/>
            <person name="Schaap P."/>
        </authorList>
    </citation>
    <scope>NUCLEOTIDE SEQUENCE [LARGE SCALE GENOMIC DNA]</scope>
    <source>
        <strain evidence="8 9">TK</strain>
    </source>
</reference>
<evidence type="ECO:0000256" key="4">
    <source>
        <dbReference type="ARBA" id="ARBA00022892"/>
    </source>
</evidence>
<accession>A0A151ZSG5</accession>
<evidence type="ECO:0000256" key="3">
    <source>
        <dbReference type="ARBA" id="ARBA00022448"/>
    </source>
</evidence>
<dbReference type="SUPFAM" id="SSF48452">
    <property type="entry name" value="TPR-like"/>
    <property type="match status" value="1"/>
</dbReference>
<comment type="caution">
    <text evidence="8">The sequence shown here is derived from an EMBL/GenBank/DDBJ whole genome shotgun (WGS) entry which is preliminary data.</text>
</comment>
<evidence type="ECO:0000313" key="9">
    <source>
        <dbReference type="Proteomes" id="UP000076078"/>
    </source>
</evidence>
<evidence type="ECO:0000313" key="8">
    <source>
        <dbReference type="EMBL" id="KYQ96724.1"/>
    </source>
</evidence>
<dbReference type="OrthoDB" id="9984275at2759"/>
<dbReference type="GO" id="GO:0005483">
    <property type="term" value="F:soluble NSF attachment protein activity"/>
    <property type="evidence" value="ECO:0007669"/>
    <property type="project" value="UniProtKB-ARBA"/>
</dbReference>
<comment type="similarity">
    <text evidence="2 7">Belongs to the SNAP family.</text>
</comment>
<proteinExistence type="inferred from homology"/>
<dbReference type="SMART" id="SM00028">
    <property type="entry name" value="TPR"/>
    <property type="match status" value="4"/>
</dbReference>
<name>A0A151ZSG5_TIELA</name>
<dbReference type="GO" id="GO:0019905">
    <property type="term" value="F:syntaxin binding"/>
    <property type="evidence" value="ECO:0007669"/>
    <property type="project" value="TreeGrafter"/>
</dbReference>
<dbReference type="FunFam" id="1.25.40.10:FF:000049">
    <property type="entry name" value="Alpha-soluble NSF attachment protein-like"/>
    <property type="match status" value="1"/>
</dbReference>
<dbReference type="STRING" id="361077.A0A151ZSG5"/>
<dbReference type="PRINTS" id="PR00448">
    <property type="entry name" value="NSFATTACHMNT"/>
</dbReference>
<keyword evidence="6 7" id="KW-0472">Membrane</keyword>
<dbReference type="PANTHER" id="PTHR13768">
    <property type="entry name" value="SOLUBLE NSF ATTACHMENT PROTEIN SNAP"/>
    <property type="match status" value="1"/>
</dbReference>
<dbReference type="Proteomes" id="UP000076078">
    <property type="component" value="Unassembled WGS sequence"/>
</dbReference>